<comment type="similarity">
    <text evidence="8">Belongs to the WUS homeobox family.</text>
</comment>
<dbReference type="PANTHER" id="PTHR45940">
    <property type="entry name" value="WUSCHEL-RELATED HOMEOBOX 1-RELATED"/>
    <property type="match status" value="1"/>
</dbReference>
<evidence type="ECO:0000256" key="5">
    <source>
        <dbReference type="ARBA" id="ARBA00023155"/>
    </source>
</evidence>
<dbReference type="EMBL" id="PNBA02000017">
    <property type="protein sequence ID" value="KAG6395007.1"/>
    <property type="molecule type" value="Genomic_DNA"/>
</dbReference>
<feature type="compositionally biased region" description="Polar residues" evidence="11">
    <location>
        <begin position="195"/>
        <end position="214"/>
    </location>
</feature>
<feature type="domain" description="Homeobox" evidence="12">
    <location>
        <begin position="31"/>
        <end position="86"/>
    </location>
</feature>
<evidence type="ECO:0000256" key="6">
    <source>
        <dbReference type="ARBA" id="ARBA00023163"/>
    </source>
</evidence>
<feature type="DNA-binding region" description="Homeobox" evidence="9">
    <location>
        <begin position="33"/>
        <end position="87"/>
    </location>
</feature>
<dbReference type="GO" id="GO:0003700">
    <property type="term" value="F:DNA-binding transcription factor activity"/>
    <property type="evidence" value="ECO:0007669"/>
    <property type="project" value="InterPro"/>
</dbReference>
<evidence type="ECO:0000256" key="7">
    <source>
        <dbReference type="ARBA" id="ARBA00023242"/>
    </source>
</evidence>
<keyword evidence="3" id="KW-0805">Transcription regulation</keyword>
<organism evidence="13">
    <name type="scientific">Salvia splendens</name>
    <name type="common">Scarlet sage</name>
    <dbReference type="NCBI Taxonomy" id="180675"/>
    <lineage>
        <taxon>Eukaryota</taxon>
        <taxon>Viridiplantae</taxon>
        <taxon>Streptophyta</taxon>
        <taxon>Embryophyta</taxon>
        <taxon>Tracheophyta</taxon>
        <taxon>Spermatophyta</taxon>
        <taxon>Magnoliopsida</taxon>
        <taxon>eudicotyledons</taxon>
        <taxon>Gunneridae</taxon>
        <taxon>Pentapetalae</taxon>
        <taxon>asterids</taxon>
        <taxon>lamiids</taxon>
        <taxon>Lamiales</taxon>
        <taxon>Lamiaceae</taxon>
        <taxon>Nepetoideae</taxon>
        <taxon>Mentheae</taxon>
        <taxon>Salviinae</taxon>
        <taxon>Salvia</taxon>
        <taxon>Salvia subgen. Calosphace</taxon>
        <taxon>core Calosphace</taxon>
    </lineage>
</organism>
<keyword evidence="14" id="KW-1185">Reference proteome</keyword>
<comment type="subcellular location">
    <subcellularLocation>
        <location evidence="1 9 10">Nucleus</location>
    </subcellularLocation>
</comment>
<feature type="compositionally biased region" description="Polar residues" evidence="11">
    <location>
        <begin position="1"/>
        <end position="11"/>
    </location>
</feature>
<keyword evidence="7 9" id="KW-0539">Nucleus</keyword>
<keyword evidence="4 9" id="KW-0238">DNA-binding</keyword>
<keyword evidence="6" id="KW-0804">Transcription</keyword>
<dbReference type="SMART" id="SM00389">
    <property type="entry name" value="HOX"/>
    <property type="match status" value="1"/>
</dbReference>
<dbReference type="InterPro" id="IPR001356">
    <property type="entry name" value="HD"/>
</dbReference>
<dbReference type="Gene3D" id="1.10.10.60">
    <property type="entry name" value="Homeodomain-like"/>
    <property type="match status" value="1"/>
</dbReference>
<dbReference type="InterPro" id="IPR044555">
    <property type="entry name" value="WUSCHEL-like"/>
</dbReference>
<proteinExistence type="inferred from homology"/>
<dbReference type="GO" id="GO:0005634">
    <property type="term" value="C:nucleus"/>
    <property type="evidence" value="ECO:0007669"/>
    <property type="project" value="UniProtKB-SubCell"/>
</dbReference>
<feature type="region of interest" description="Disordered" evidence="11">
    <location>
        <begin position="180"/>
        <end position="216"/>
    </location>
</feature>
<evidence type="ECO:0000259" key="12">
    <source>
        <dbReference type="PROSITE" id="PS50071"/>
    </source>
</evidence>
<gene>
    <name evidence="13" type="ORF">SASPL_145598</name>
</gene>
<reference evidence="13" key="2">
    <citation type="submission" date="2020-08" db="EMBL/GenBank/DDBJ databases">
        <title>Plant Genome Project.</title>
        <authorList>
            <person name="Zhang R.-G."/>
        </authorList>
    </citation>
    <scope>NUCLEOTIDE SEQUENCE</scope>
    <source>
        <strain evidence="13">Huo1</strain>
        <tissue evidence="13">Leaf</tissue>
    </source>
</reference>
<dbReference type="PANTHER" id="PTHR45940:SF6">
    <property type="entry name" value="WUSCHEL-RELATED HOMEOBOX 2"/>
    <property type="match status" value="1"/>
</dbReference>
<reference evidence="13" key="1">
    <citation type="submission" date="2018-01" db="EMBL/GenBank/DDBJ databases">
        <authorList>
            <person name="Mao J.F."/>
        </authorList>
    </citation>
    <scope>NUCLEOTIDE SEQUENCE</scope>
    <source>
        <strain evidence="13">Huo1</strain>
        <tissue evidence="13">Leaf</tissue>
    </source>
</reference>
<dbReference type="FunFam" id="1.10.10.60:FF:000146">
    <property type="entry name" value="WUSCHEL-related homeobox 4"/>
    <property type="match status" value="1"/>
</dbReference>
<evidence type="ECO:0000256" key="9">
    <source>
        <dbReference type="PROSITE-ProRule" id="PRU00108"/>
    </source>
</evidence>
<sequence>MGTLRTNQITTMEGEREDQNVGNGGSRWNPTKEQINMLESLYKQGLRTPTAEQIQQITARLRDYGYIEGKNVFYWFQNHKARQRQKQKQKQETFAFYNRFLHSPTPLFPPPYQNVICSPCYLPTSKNDAMYYQQHPKVQLPTASGGFKRSRTSTDSQSMEHISCSSHDQETLDLFPIHPSGILQSRSHDNDQNEFKNPSFSADNSPKLSTSSDDQPFFNFFSGN</sequence>
<feature type="region of interest" description="Disordered" evidence="11">
    <location>
        <begin position="1"/>
        <end position="30"/>
    </location>
</feature>
<keyword evidence="2" id="KW-0217">Developmental protein</keyword>
<dbReference type="CDD" id="cd00086">
    <property type="entry name" value="homeodomain"/>
    <property type="match status" value="1"/>
</dbReference>
<dbReference type="GO" id="GO:0003677">
    <property type="term" value="F:DNA binding"/>
    <property type="evidence" value="ECO:0007669"/>
    <property type="project" value="UniProtKB-UniRule"/>
</dbReference>
<protein>
    <recommendedName>
        <fullName evidence="12">Homeobox domain-containing protein</fullName>
    </recommendedName>
</protein>
<keyword evidence="5 9" id="KW-0371">Homeobox</keyword>
<evidence type="ECO:0000313" key="14">
    <source>
        <dbReference type="Proteomes" id="UP000298416"/>
    </source>
</evidence>
<dbReference type="PROSITE" id="PS50071">
    <property type="entry name" value="HOMEOBOX_2"/>
    <property type="match status" value="1"/>
</dbReference>
<dbReference type="SUPFAM" id="SSF46689">
    <property type="entry name" value="Homeodomain-like"/>
    <property type="match status" value="1"/>
</dbReference>
<name>A0A8X8Z7I7_SALSN</name>
<evidence type="ECO:0000256" key="10">
    <source>
        <dbReference type="RuleBase" id="RU000682"/>
    </source>
</evidence>
<dbReference type="Proteomes" id="UP000298416">
    <property type="component" value="Unassembled WGS sequence"/>
</dbReference>
<dbReference type="Pfam" id="PF00046">
    <property type="entry name" value="Homeodomain"/>
    <property type="match status" value="1"/>
</dbReference>
<evidence type="ECO:0000256" key="8">
    <source>
        <dbReference type="ARBA" id="ARBA00024040"/>
    </source>
</evidence>
<dbReference type="GO" id="GO:0099402">
    <property type="term" value="P:plant organ development"/>
    <property type="evidence" value="ECO:0007669"/>
    <property type="project" value="InterPro"/>
</dbReference>
<evidence type="ECO:0000256" key="3">
    <source>
        <dbReference type="ARBA" id="ARBA00023015"/>
    </source>
</evidence>
<evidence type="ECO:0000313" key="13">
    <source>
        <dbReference type="EMBL" id="KAG6395007.1"/>
    </source>
</evidence>
<accession>A0A8X8Z7I7</accession>
<evidence type="ECO:0000256" key="11">
    <source>
        <dbReference type="SAM" id="MobiDB-lite"/>
    </source>
</evidence>
<evidence type="ECO:0000256" key="4">
    <source>
        <dbReference type="ARBA" id="ARBA00023125"/>
    </source>
</evidence>
<comment type="caution">
    <text evidence="13">The sequence shown here is derived from an EMBL/GenBank/DDBJ whole genome shotgun (WGS) entry which is preliminary data.</text>
</comment>
<evidence type="ECO:0000256" key="1">
    <source>
        <dbReference type="ARBA" id="ARBA00004123"/>
    </source>
</evidence>
<dbReference type="InterPro" id="IPR009057">
    <property type="entry name" value="Homeodomain-like_sf"/>
</dbReference>
<evidence type="ECO:0000256" key="2">
    <source>
        <dbReference type="ARBA" id="ARBA00022473"/>
    </source>
</evidence>
<dbReference type="AlphaFoldDB" id="A0A8X8Z7I7"/>